<reference evidence="1 2" key="1">
    <citation type="submission" date="2017-01" db="EMBL/GenBank/DDBJ databases">
        <title>The cable genome- insights into the physiology and evolution of filamentous bacteria capable of sulfide oxidation via long distance electron transfer.</title>
        <authorList>
            <person name="Schreiber L."/>
            <person name="Bjerg J.T."/>
            <person name="Boggild A."/>
            <person name="Van De Vossenberg J."/>
            <person name="Meysman F."/>
            <person name="Nielsen L.P."/>
            <person name="Schramm A."/>
            <person name="Kjeldsen K.U."/>
        </authorList>
    </citation>
    <scope>NUCLEOTIDE SEQUENCE [LARGE SCALE GENOMIC DNA]</scope>
    <source>
        <strain evidence="1">A3</strain>
    </source>
</reference>
<gene>
    <name evidence="1" type="ORF">VU00_10095</name>
</gene>
<evidence type="ECO:0000313" key="1">
    <source>
        <dbReference type="EMBL" id="RWX50883.1"/>
    </source>
</evidence>
<organism evidence="1 2">
    <name type="scientific">Candidatus Electrothrix marina</name>
    <dbReference type="NCBI Taxonomy" id="1859130"/>
    <lineage>
        <taxon>Bacteria</taxon>
        <taxon>Pseudomonadati</taxon>
        <taxon>Thermodesulfobacteriota</taxon>
        <taxon>Desulfobulbia</taxon>
        <taxon>Desulfobulbales</taxon>
        <taxon>Desulfobulbaceae</taxon>
        <taxon>Candidatus Electrothrix</taxon>
    </lineage>
</organism>
<comment type="caution">
    <text evidence="1">The sequence shown here is derived from an EMBL/GenBank/DDBJ whole genome shotgun (WGS) entry which is preliminary data.</text>
</comment>
<sequence length="177" mass="19612">MFLEKLIILALATPLFISSGTQNGLSPFQRLPLLMIKKKITHQRSVPTNKHGYQIMTGKVGTSDLLPCPEDEPDDYSEKKPVAPITGTISQQNKVETQETVAARGVPGRKGVPSCCVNRDRVQHSDIGLYPVKKVQIPRTVDMSELFSYADQNRSCCRGDKKKRAESCDMDGTVFSD</sequence>
<dbReference type="AlphaFoldDB" id="A0A3S3SUR0"/>
<dbReference type="Proteomes" id="UP000287615">
    <property type="component" value="Unassembled WGS sequence"/>
</dbReference>
<proteinExistence type="predicted"/>
<accession>A0A3S3SUR0</accession>
<dbReference type="EMBL" id="MTKR01000009">
    <property type="protein sequence ID" value="RWX50883.1"/>
    <property type="molecule type" value="Genomic_DNA"/>
</dbReference>
<evidence type="ECO:0000313" key="2">
    <source>
        <dbReference type="Proteomes" id="UP000287615"/>
    </source>
</evidence>
<name>A0A3S3SUR0_9BACT</name>
<protein>
    <submittedName>
        <fullName evidence="1">Uncharacterized protein</fullName>
    </submittedName>
</protein>